<dbReference type="EMBL" id="EQ985298">
    <property type="protein sequence ID" value="EEF23642.1"/>
    <property type="molecule type" value="Genomic_DNA"/>
</dbReference>
<dbReference type="AlphaFoldDB" id="B9TKH2"/>
<evidence type="ECO:0000313" key="2">
    <source>
        <dbReference type="Proteomes" id="UP000008311"/>
    </source>
</evidence>
<sequence length="360" mass="39461">AVRFLERVGELGIAEAAEHEGLVDHFQQISVQRVITLGRMGTGIAPRAVLRRRVRIECDAAEFGKHDGLAAVREAVQGEDASARAALVEQRAHGVGDLVARLQLVRVAVVVMDAQDVGGRRFPAVVADHRAGRVERARQVVQRLDRVAVRLGQRQVRHAPGFVERHPYDDARVAVVALDGFGPFLDHARDRARREPVGRRHFFPHEQAQLVGPVQVARILDLLVLAHAVEAHQLGQFDVALQVLVGRCRHERLVPVALVQHEAQRIRAAVQQQAVAVDVERAQRRVRLDVVDDLVAAAQDHLGVQQRGALGAPQQLVTGIVDAGVGQRDLAVRLALQQLVVVVREQCSPCQILTSTNMSS</sequence>
<dbReference type="Proteomes" id="UP000008311">
    <property type="component" value="Unassembled WGS sequence"/>
</dbReference>
<keyword evidence="2" id="KW-1185">Reference proteome</keyword>
<protein>
    <submittedName>
        <fullName evidence="1">Uncharacterized protein</fullName>
    </submittedName>
</protein>
<feature type="non-terminal residue" evidence="1">
    <location>
        <position position="1"/>
    </location>
</feature>
<dbReference type="InParanoid" id="B9TKH2"/>
<proteinExistence type="predicted"/>
<accession>B9TKH2</accession>
<gene>
    <name evidence="1" type="ORF">RCOM_2072930</name>
</gene>
<evidence type="ECO:0000313" key="1">
    <source>
        <dbReference type="EMBL" id="EEF23642.1"/>
    </source>
</evidence>
<reference evidence="2" key="1">
    <citation type="journal article" date="2010" name="Nat. Biotechnol.">
        <title>Draft genome sequence of the oilseed species Ricinus communis.</title>
        <authorList>
            <person name="Chan A.P."/>
            <person name="Crabtree J."/>
            <person name="Zhao Q."/>
            <person name="Lorenzi H."/>
            <person name="Orvis J."/>
            <person name="Puiu D."/>
            <person name="Melake-Berhan A."/>
            <person name="Jones K.M."/>
            <person name="Redman J."/>
            <person name="Chen G."/>
            <person name="Cahoon E.B."/>
            <person name="Gedil M."/>
            <person name="Stanke M."/>
            <person name="Haas B.J."/>
            <person name="Wortman J.R."/>
            <person name="Fraser-Liggett C.M."/>
            <person name="Ravel J."/>
            <person name="Rabinowicz P.D."/>
        </authorList>
    </citation>
    <scope>NUCLEOTIDE SEQUENCE [LARGE SCALE GENOMIC DNA]</scope>
    <source>
        <strain evidence="2">cv. Hale</strain>
    </source>
</reference>
<name>B9TKH2_RICCO</name>
<organism evidence="1 2">
    <name type="scientific">Ricinus communis</name>
    <name type="common">Castor bean</name>
    <dbReference type="NCBI Taxonomy" id="3988"/>
    <lineage>
        <taxon>Eukaryota</taxon>
        <taxon>Viridiplantae</taxon>
        <taxon>Streptophyta</taxon>
        <taxon>Embryophyta</taxon>
        <taxon>Tracheophyta</taxon>
        <taxon>Spermatophyta</taxon>
        <taxon>Magnoliopsida</taxon>
        <taxon>eudicotyledons</taxon>
        <taxon>Gunneridae</taxon>
        <taxon>Pentapetalae</taxon>
        <taxon>rosids</taxon>
        <taxon>fabids</taxon>
        <taxon>Malpighiales</taxon>
        <taxon>Euphorbiaceae</taxon>
        <taxon>Acalyphoideae</taxon>
        <taxon>Acalypheae</taxon>
        <taxon>Ricinus</taxon>
    </lineage>
</organism>